<feature type="domain" description="PUL" evidence="8">
    <location>
        <begin position="543"/>
        <end position="828"/>
    </location>
</feature>
<dbReference type="GO" id="GO:0005634">
    <property type="term" value="C:nucleus"/>
    <property type="evidence" value="ECO:0007669"/>
    <property type="project" value="TreeGrafter"/>
</dbReference>
<evidence type="ECO:0000256" key="4">
    <source>
        <dbReference type="ARBA" id="ARBA00022737"/>
    </source>
</evidence>
<keyword evidence="10" id="KW-1185">Reference proteome</keyword>
<dbReference type="GO" id="GO:0005737">
    <property type="term" value="C:cytoplasm"/>
    <property type="evidence" value="ECO:0007669"/>
    <property type="project" value="UniProtKB-SubCell"/>
</dbReference>
<dbReference type="InParanoid" id="K5W832"/>
<evidence type="ECO:0000259" key="7">
    <source>
        <dbReference type="PROSITE" id="PS51394"/>
    </source>
</evidence>
<dbReference type="PROSITE" id="PS50082">
    <property type="entry name" value="WD_REPEATS_2"/>
    <property type="match status" value="4"/>
</dbReference>
<feature type="repeat" description="WD" evidence="5">
    <location>
        <begin position="181"/>
        <end position="214"/>
    </location>
</feature>
<dbReference type="GeneID" id="18907886"/>
<dbReference type="PROSITE" id="PS50294">
    <property type="entry name" value="WD_REPEATS_REGION"/>
    <property type="match status" value="1"/>
</dbReference>
<dbReference type="InterPro" id="IPR013535">
    <property type="entry name" value="PUL_dom"/>
</dbReference>
<dbReference type="OrthoDB" id="10265988at2759"/>
<dbReference type="CDD" id="cd00200">
    <property type="entry name" value="WD40"/>
    <property type="match status" value="1"/>
</dbReference>
<organism evidence="9 10">
    <name type="scientific">Phanerochaete carnosa (strain HHB-10118-sp)</name>
    <name type="common">White-rot fungus</name>
    <name type="synonym">Peniophora carnosa</name>
    <dbReference type="NCBI Taxonomy" id="650164"/>
    <lineage>
        <taxon>Eukaryota</taxon>
        <taxon>Fungi</taxon>
        <taxon>Dikarya</taxon>
        <taxon>Basidiomycota</taxon>
        <taxon>Agaricomycotina</taxon>
        <taxon>Agaricomycetes</taxon>
        <taxon>Polyporales</taxon>
        <taxon>Phanerochaetaceae</taxon>
        <taxon>Phanerochaete</taxon>
    </lineage>
</organism>
<dbReference type="Pfam" id="PF08324">
    <property type="entry name" value="PUL"/>
    <property type="match status" value="1"/>
</dbReference>
<accession>K5W832</accession>
<dbReference type="STRING" id="650164.K5W832"/>
<dbReference type="GO" id="GO:0043161">
    <property type="term" value="P:proteasome-mediated ubiquitin-dependent protein catabolic process"/>
    <property type="evidence" value="ECO:0007669"/>
    <property type="project" value="TreeGrafter"/>
</dbReference>
<dbReference type="GO" id="GO:0010992">
    <property type="term" value="P:ubiquitin recycling"/>
    <property type="evidence" value="ECO:0007669"/>
    <property type="project" value="TreeGrafter"/>
</dbReference>
<dbReference type="EMBL" id="JH930472">
    <property type="protein sequence ID" value="EKM55295.1"/>
    <property type="molecule type" value="Genomic_DNA"/>
</dbReference>
<dbReference type="Proteomes" id="UP000008370">
    <property type="component" value="Unassembled WGS sequence"/>
</dbReference>
<reference evidence="9 10" key="1">
    <citation type="journal article" date="2012" name="BMC Genomics">
        <title>Comparative genomics of the white-rot fungi, Phanerochaete carnosa and P. chrysosporium, to elucidate the genetic basis of the distinct wood types they colonize.</title>
        <authorList>
            <person name="Suzuki H."/>
            <person name="MacDonald J."/>
            <person name="Syed K."/>
            <person name="Salamov A."/>
            <person name="Hori C."/>
            <person name="Aerts A."/>
            <person name="Henrissat B."/>
            <person name="Wiebenga A."/>
            <person name="vanKuyk P.A."/>
            <person name="Barry K."/>
            <person name="Lindquist E."/>
            <person name="LaButti K."/>
            <person name="Lapidus A."/>
            <person name="Lucas S."/>
            <person name="Coutinho P."/>
            <person name="Gong Y."/>
            <person name="Samejima M."/>
            <person name="Mahadevan R."/>
            <person name="Abou-Zaid M."/>
            <person name="de Vries R.P."/>
            <person name="Igarashi K."/>
            <person name="Yadav J.S."/>
            <person name="Grigoriev I.V."/>
            <person name="Master E.R."/>
        </authorList>
    </citation>
    <scope>NUCLEOTIDE SEQUENCE [LARGE SCALE GENOMIC DNA]</scope>
    <source>
        <strain evidence="9 10">HHB-10118-sp</strain>
    </source>
</reference>
<evidence type="ECO:0000313" key="9">
    <source>
        <dbReference type="EMBL" id="EKM55295.1"/>
    </source>
</evidence>
<dbReference type="InterPro" id="IPR001680">
    <property type="entry name" value="WD40_rpt"/>
</dbReference>
<dbReference type="AlphaFoldDB" id="K5W832"/>
<dbReference type="Pfam" id="PF00400">
    <property type="entry name" value="WD40"/>
    <property type="match status" value="6"/>
</dbReference>
<feature type="compositionally biased region" description="Low complexity" evidence="6">
    <location>
        <begin position="514"/>
        <end position="539"/>
    </location>
</feature>
<dbReference type="SMART" id="SM00320">
    <property type="entry name" value="WD40"/>
    <property type="match status" value="7"/>
</dbReference>
<dbReference type="HOGENOM" id="CLU_011791_2_0_1"/>
<keyword evidence="4" id="KW-0677">Repeat</keyword>
<evidence type="ECO:0000256" key="6">
    <source>
        <dbReference type="SAM" id="MobiDB-lite"/>
    </source>
</evidence>
<dbReference type="GO" id="GO:0043130">
    <property type="term" value="F:ubiquitin binding"/>
    <property type="evidence" value="ECO:0007669"/>
    <property type="project" value="TreeGrafter"/>
</dbReference>
<dbReference type="Pfam" id="PF09070">
    <property type="entry name" value="PFU"/>
    <property type="match status" value="1"/>
</dbReference>
<evidence type="ECO:0000256" key="2">
    <source>
        <dbReference type="ARBA" id="ARBA00022490"/>
    </source>
</evidence>
<keyword evidence="3 5" id="KW-0853">WD repeat</keyword>
<evidence type="ECO:0000259" key="8">
    <source>
        <dbReference type="PROSITE" id="PS51396"/>
    </source>
</evidence>
<protein>
    <recommendedName>
        <fullName evidence="11">Phospholipase A-2-activating protein</fullName>
    </recommendedName>
</protein>
<dbReference type="FunFam" id="2.130.10.10:FF:000236">
    <property type="entry name" value="Polyubiquitin binding protein (Doa1/Ufd3)"/>
    <property type="match status" value="1"/>
</dbReference>
<name>K5W832_PHACS</name>
<keyword evidence="2" id="KW-0963">Cytoplasm</keyword>
<dbReference type="FunCoup" id="K5W832">
    <property type="interactions" value="1002"/>
</dbReference>
<feature type="domain" description="PFU" evidence="7">
    <location>
        <begin position="357"/>
        <end position="452"/>
    </location>
</feature>
<dbReference type="PROSITE" id="PS51396">
    <property type="entry name" value="PUL"/>
    <property type="match status" value="1"/>
</dbReference>
<dbReference type="InterPro" id="IPR011989">
    <property type="entry name" value="ARM-like"/>
</dbReference>
<dbReference type="Gene3D" id="1.25.10.10">
    <property type="entry name" value="Leucine-rich Repeat Variant"/>
    <property type="match status" value="1"/>
</dbReference>
<dbReference type="InterPro" id="IPR038122">
    <property type="entry name" value="PFU_sf"/>
</dbReference>
<dbReference type="InterPro" id="IPR036322">
    <property type="entry name" value="WD40_repeat_dom_sf"/>
</dbReference>
<dbReference type="Gene3D" id="2.130.10.10">
    <property type="entry name" value="YVTN repeat-like/Quinoprotein amine dehydrogenase"/>
    <property type="match status" value="1"/>
</dbReference>
<dbReference type="KEGG" id="pco:PHACADRAFT_120526"/>
<evidence type="ECO:0000256" key="5">
    <source>
        <dbReference type="PROSITE-ProRule" id="PRU00221"/>
    </source>
</evidence>
<gene>
    <name evidence="9" type="ORF">PHACADRAFT_120526</name>
</gene>
<evidence type="ECO:0000256" key="3">
    <source>
        <dbReference type="ARBA" id="ARBA00022574"/>
    </source>
</evidence>
<sequence>MPYKLAQSLSGHTSDVRAVVSPNDDLILSASRDTTSMTWTRSSPAAPFAQSAVLRPGSKYVNSLTYLPPTADAPEGYVVTGSQDGLVNIFSLSSTRSEPSFTLVGHQQNVCVLHALPDGTIVSGSWDQTARVWRNWAELYVLRGHTQAVWAVLALDSEQYLTGSADNTIKLWHSHKEIRTFNGHTQAVRDLVAIPDIGFASCSNDSEIRVWTLEGDVVFTLSGHTSFVYSLALLPDGGLASTGEDRSLRIWKDGECVQTITHPAVSVWSVSAMPNGDLVTGASDNFIRVFSASEERWASPEQLKEYDERVAGSALPSQQVGDVNKSDLPGEDALLQPGTKAGEVKMIRKGTLVEAHQWDTATMAWQKIGEVVDAVGSARKQLYQGKEYDYVFDVDVQDGVPSLKLPYNANENPYSAAQRFLQNNELPLSYLDEVVRFIEKNSQGVNLSSGPNEFADPFTGASRYQPQNTTNTTGQEYMDPFTGASRYRAAPQNTPPPPAPVSTGDPWTGASRYTSSAAPAAPATPSTPVSPAAPTPSAAKSRFTLPVRGTLSFKQANVPAMQNKLFQFNQDLQNEISTATLVMFPDERSLLEEAFLYLEQAVSGVSPITAPAVEREHVEAVISLLQRWPPTSRFPLIDLCRLVIGYCSNAYSDAVFRQEFFRTLFKQAEWSEEWGAAQRSRDTNILLLMRGLANAFQDDTNLGDGVWADEILQRLQEASYPALSRAARIALGTLLFNLSCVALRERLDPRLRQRQVTLIVQGLEQERVDSEPAYRLLVALGNAAYTARHGQPPLEPAQVTRAKEALAAVTSAFPEERIGSMIRAINSIL</sequence>
<dbReference type="PROSITE" id="PS51394">
    <property type="entry name" value="PFU"/>
    <property type="match status" value="1"/>
</dbReference>
<feature type="compositionally biased region" description="Polar residues" evidence="6">
    <location>
        <begin position="462"/>
        <end position="475"/>
    </location>
</feature>
<feature type="region of interest" description="Disordered" evidence="6">
    <location>
        <begin position="445"/>
        <end position="541"/>
    </location>
</feature>
<dbReference type="InterPro" id="IPR015943">
    <property type="entry name" value="WD40/YVTN_repeat-like_dom_sf"/>
</dbReference>
<feature type="repeat" description="WD" evidence="5">
    <location>
        <begin position="142"/>
        <end position="172"/>
    </location>
</feature>
<comment type="subcellular location">
    <subcellularLocation>
        <location evidence="1">Cytoplasm</location>
    </subcellularLocation>
</comment>
<evidence type="ECO:0008006" key="11">
    <source>
        <dbReference type="Google" id="ProtNLM"/>
    </source>
</evidence>
<evidence type="ECO:0000256" key="1">
    <source>
        <dbReference type="ARBA" id="ARBA00004496"/>
    </source>
</evidence>
<dbReference type="RefSeq" id="XP_007395625.1">
    <property type="nucleotide sequence ID" value="XM_007395563.1"/>
</dbReference>
<evidence type="ECO:0000313" key="10">
    <source>
        <dbReference type="Proteomes" id="UP000008370"/>
    </source>
</evidence>
<proteinExistence type="predicted"/>
<dbReference type="Gene3D" id="3.10.20.870">
    <property type="entry name" value="PFU (PLAA family ubiquitin binding), C-terminal domain"/>
    <property type="match status" value="1"/>
</dbReference>
<feature type="repeat" description="WD" evidence="5">
    <location>
        <begin position="103"/>
        <end position="133"/>
    </location>
</feature>
<dbReference type="InterPro" id="IPR015155">
    <property type="entry name" value="PFU"/>
</dbReference>
<dbReference type="PANTHER" id="PTHR19849:SF0">
    <property type="entry name" value="PHOSPHOLIPASE A-2-ACTIVATING PROTEIN"/>
    <property type="match status" value="1"/>
</dbReference>
<dbReference type="SUPFAM" id="SSF50978">
    <property type="entry name" value="WD40 repeat-like"/>
    <property type="match status" value="1"/>
</dbReference>
<feature type="repeat" description="WD" evidence="5">
    <location>
        <begin position="221"/>
        <end position="252"/>
    </location>
</feature>
<dbReference type="PANTHER" id="PTHR19849">
    <property type="entry name" value="PHOSPHOLIPASE A-2-ACTIVATING PROTEIN"/>
    <property type="match status" value="1"/>
</dbReference>